<dbReference type="PANTHER" id="PTHR21520:SF2">
    <property type="entry name" value="GLUTAMATE-RICH PROTEIN 2"/>
    <property type="match status" value="1"/>
</dbReference>
<feature type="compositionally biased region" description="Acidic residues" evidence="1">
    <location>
        <begin position="192"/>
        <end position="202"/>
    </location>
</feature>
<dbReference type="RefSeq" id="XP_017334865.1">
    <property type="nucleotide sequence ID" value="XM_017479376.2"/>
</dbReference>
<feature type="region of interest" description="Disordered" evidence="1">
    <location>
        <begin position="258"/>
        <end position="324"/>
    </location>
</feature>
<dbReference type="InterPro" id="IPR026703">
    <property type="entry name" value="ERICH2"/>
</dbReference>
<feature type="compositionally biased region" description="Acidic residues" evidence="1">
    <location>
        <begin position="268"/>
        <end position="306"/>
    </location>
</feature>
<dbReference type="GeneID" id="108271660"/>
<dbReference type="CTD" id="285141"/>
<feature type="compositionally biased region" description="Basic and acidic residues" evidence="1">
    <location>
        <begin position="63"/>
        <end position="77"/>
    </location>
</feature>
<reference evidence="3" key="2">
    <citation type="submission" date="2025-08" db="UniProtKB">
        <authorList>
            <consortium name="RefSeq"/>
        </authorList>
    </citation>
    <scope>IDENTIFICATION</scope>
    <source>
        <tissue evidence="3">Blood</tissue>
    </source>
</reference>
<evidence type="ECO:0000313" key="2">
    <source>
        <dbReference type="Proteomes" id="UP000221080"/>
    </source>
</evidence>
<dbReference type="PANTHER" id="PTHR21520">
    <property type="entry name" value="GLUTAMATE-RICH PROTEIN 2"/>
    <property type="match status" value="1"/>
</dbReference>
<feature type="region of interest" description="Disordered" evidence="1">
    <location>
        <begin position="23"/>
        <end position="135"/>
    </location>
</feature>
<feature type="compositionally biased region" description="Polar residues" evidence="1">
    <location>
        <begin position="52"/>
        <end position="62"/>
    </location>
</feature>
<dbReference type="OrthoDB" id="9950633at2759"/>
<reference evidence="2" key="1">
    <citation type="journal article" date="2016" name="Nat. Commun.">
        <title>The channel catfish genome sequence provides insights into the evolution of scale formation in teleosts.</title>
        <authorList>
            <person name="Liu Z."/>
            <person name="Liu S."/>
            <person name="Yao J."/>
            <person name="Bao L."/>
            <person name="Zhang J."/>
            <person name="Li Y."/>
            <person name="Jiang C."/>
            <person name="Sun L."/>
            <person name="Wang R."/>
            <person name="Zhang Y."/>
            <person name="Zhou T."/>
            <person name="Zeng Q."/>
            <person name="Fu Q."/>
            <person name="Gao S."/>
            <person name="Li N."/>
            <person name="Koren S."/>
            <person name="Jiang Y."/>
            <person name="Zimin A."/>
            <person name="Xu P."/>
            <person name="Phillippy A.M."/>
            <person name="Geng X."/>
            <person name="Song L."/>
            <person name="Sun F."/>
            <person name="Li C."/>
            <person name="Wang X."/>
            <person name="Chen A."/>
            <person name="Jin Y."/>
            <person name="Yuan Z."/>
            <person name="Yang Y."/>
            <person name="Tan S."/>
            <person name="Peatman E."/>
            <person name="Lu J."/>
            <person name="Qin Z."/>
            <person name="Dunham R."/>
            <person name="Li Z."/>
            <person name="Sonstegard T."/>
            <person name="Feng J."/>
            <person name="Danzmann R.G."/>
            <person name="Schroeder S."/>
            <person name="Scheffler B."/>
            <person name="Duke M.V."/>
            <person name="Ballard L."/>
            <person name="Kucuktas H."/>
            <person name="Kaltenboeck L."/>
            <person name="Liu H."/>
            <person name="Armbruster J."/>
            <person name="Xie Y."/>
            <person name="Kirby M.L."/>
            <person name="Tian Y."/>
            <person name="Flanagan M.E."/>
            <person name="Mu W."/>
            <person name="Waldbieser G.C."/>
        </authorList>
    </citation>
    <scope>NUCLEOTIDE SEQUENCE [LARGE SCALE GENOMIC DNA]</scope>
    <source>
        <strain evidence="2">SDA103</strain>
    </source>
</reference>
<evidence type="ECO:0000256" key="1">
    <source>
        <dbReference type="SAM" id="MobiDB-lite"/>
    </source>
</evidence>
<name>A0A2D0RY28_ICTPU</name>
<organism evidence="2 3">
    <name type="scientific">Ictalurus punctatus</name>
    <name type="common">Channel catfish</name>
    <name type="synonym">Silurus punctatus</name>
    <dbReference type="NCBI Taxonomy" id="7998"/>
    <lineage>
        <taxon>Eukaryota</taxon>
        <taxon>Metazoa</taxon>
        <taxon>Chordata</taxon>
        <taxon>Craniata</taxon>
        <taxon>Vertebrata</taxon>
        <taxon>Euteleostomi</taxon>
        <taxon>Actinopterygii</taxon>
        <taxon>Neopterygii</taxon>
        <taxon>Teleostei</taxon>
        <taxon>Ostariophysi</taxon>
        <taxon>Siluriformes</taxon>
        <taxon>Ictaluridae</taxon>
        <taxon>Ictalurus</taxon>
    </lineage>
</organism>
<protein>
    <submittedName>
        <fullName evidence="3">Glutamate-rich protein 2 isoform X1</fullName>
    </submittedName>
</protein>
<dbReference type="KEGG" id="ipu:108271660"/>
<proteinExistence type="predicted"/>
<evidence type="ECO:0000313" key="3">
    <source>
        <dbReference type="RefSeq" id="XP_017334865.1"/>
    </source>
</evidence>
<dbReference type="AlphaFoldDB" id="A0A2D0RY28"/>
<feature type="region of interest" description="Disordered" evidence="1">
    <location>
        <begin position="174"/>
        <end position="203"/>
    </location>
</feature>
<dbReference type="STRING" id="7998.ENSIPUP00000005225"/>
<keyword evidence="2" id="KW-1185">Reference proteome</keyword>
<gene>
    <name evidence="3" type="primary">erich2</name>
</gene>
<accession>A0A2D0RY28</accession>
<dbReference type="Proteomes" id="UP000221080">
    <property type="component" value="Chromosome 11"/>
</dbReference>
<sequence>MSSLQCVGTSSKVPAKDLEAVKPGVLISRDAPVNKSVQSKTQRQKPKASTWPDGQQIRSSAITERRRDNGNVDRITEAPEPVSETPSAQLEKSFKKTKIKHGPSRSETHVGLQAPSPVDTTTHRQEKSPRHTAPAGAVATRVRCAAFAEEKTVSAECAQKMCEAVVQVPRYLGVPKHGTGRSTSEAESRGEEECEEEDEDADEFRAPIELLAEFLKAVMERNYTLCKKLCQMILIYEPENPEAKHFLPLIEERLLIEEAQEGSTSEDNTYDDDDDEDDDESSSGSTDDDDDDDDDDDTDTSTDSDGENSCSSSSDREEEDISQQ</sequence>